<organism evidence="1 2">
    <name type="scientific">Paenibacillus woosongensis</name>
    <dbReference type="NCBI Taxonomy" id="307580"/>
    <lineage>
        <taxon>Bacteria</taxon>
        <taxon>Bacillati</taxon>
        <taxon>Bacillota</taxon>
        <taxon>Bacilli</taxon>
        <taxon>Bacillales</taxon>
        <taxon>Paenibacillaceae</taxon>
        <taxon>Paenibacillus</taxon>
    </lineage>
</organism>
<dbReference type="OrthoDB" id="8211253at2"/>
<evidence type="ECO:0008006" key="3">
    <source>
        <dbReference type="Google" id="ProtNLM"/>
    </source>
</evidence>
<dbReference type="SUPFAM" id="SSF52540">
    <property type="entry name" value="P-loop containing nucleoside triphosphate hydrolases"/>
    <property type="match status" value="1"/>
</dbReference>
<accession>A0A7X3CKZ0</accession>
<dbReference type="EMBL" id="WNZW01000001">
    <property type="protein sequence ID" value="MUG43558.1"/>
    <property type="molecule type" value="Genomic_DNA"/>
</dbReference>
<sequence length="312" mass="36127">MNLIIVEGIPGSGKSTTARFISLQAERNGRKTKLFHESAFQHPIFLDCEVTDPEEWGKIYLANLDRFLAALPEDHSVIVMESVLFQNPIIEQLHLDADRDDIIRFIEEIDFRLAAINCTLIYLYQEDPTVGIHRMMAERGGESWLKHTYEKYKHMPYYVNRGQVDENLHLNFLHEYAVLARDAYAKCRLNTLAIDNTAWKWPRYYNSILDFLNLTYMPDPILSPQELGQYVGSFQNVELGVSIHIEIQDEQLIIFGNQRLKPRDVHTFYLDHISMSLEFIPNDAGGFSSLIITEKDLIGNQKDEGTIFKRIS</sequence>
<name>A0A7X3CKZ0_9BACL</name>
<evidence type="ECO:0000313" key="2">
    <source>
        <dbReference type="Proteomes" id="UP000447876"/>
    </source>
</evidence>
<dbReference type="Proteomes" id="UP000447876">
    <property type="component" value="Unassembled WGS sequence"/>
</dbReference>
<reference evidence="1 2" key="1">
    <citation type="submission" date="2019-11" db="EMBL/GenBank/DDBJ databases">
        <title>Draft genome sequences of five Paenibacillus species of dairy origin.</title>
        <authorList>
            <person name="Olajide A.M."/>
            <person name="Chen S."/>
            <person name="Lapointe G."/>
        </authorList>
    </citation>
    <scope>NUCLEOTIDE SEQUENCE [LARGE SCALE GENOMIC DNA]</scope>
    <source>
        <strain evidence="1 2">12CR55</strain>
    </source>
</reference>
<proteinExistence type="predicted"/>
<comment type="caution">
    <text evidence="1">The sequence shown here is derived from an EMBL/GenBank/DDBJ whole genome shotgun (WGS) entry which is preliminary data.</text>
</comment>
<dbReference type="AlphaFoldDB" id="A0A7X3CKZ0"/>
<dbReference type="RefSeq" id="WP_155609040.1">
    <property type="nucleotide sequence ID" value="NZ_WNZW01000001.1"/>
</dbReference>
<gene>
    <name evidence="1" type="ORF">GNP95_00820</name>
</gene>
<dbReference type="Gene3D" id="3.40.50.300">
    <property type="entry name" value="P-loop containing nucleotide triphosphate hydrolases"/>
    <property type="match status" value="1"/>
</dbReference>
<dbReference type="InterPro" id="IPR027417">
    <property type="entry name" value="P-loop_NTPase"/>
</dbReference>
<evidence type="ECO:0000313" key="1">
    <source>
        <dbReference type="EMBL" id="MUG43558.1"/>
    </source>
</evidence>
<protein>
    <recommendedName>
        <fullName evidence="3">Thymidylate kinase</fullName>
    </recommendedName>
</protein>